<dbReference type="AlphaFoldDB" id="A0A4V6N640"/>
<evidence type="ECO:0000313" key="2">
    <source>
        <dbReference type="EMBL" id="TCD03777.1"/>
    </source>
</evidence>
<dbReference type="OrthoDB" id="9800940at2"/>
<sequence length="242" mass="26667">MKLTVIGCGDAFGSGGRLNTCFYIKTEKTGLLIDCGATSLPGLKLRGIEVEHIDTIVLSHFHGDHYGGVPFLLLDAMSKGRKKRINIISPPGGKERISALLDLLYPGTVVLPKLDVAFIEYTSAEDLNVDGLSLMAYPVIHSEAALPHGLRIKLNDKIICYSGDTSWTDVLFPLSVDADLFICECNFYDTVVKGHMSYMELEPKLLQFNCRKILLTHFDTEMLQRLADLNVTCATDGLEISI</sequence>
<dbReference type="GO" id="GO:0042781">
    <property type="term" value="F:3'-tRNA processing endoribonuclease activity"/>
    <property type="evidence" value="ECO:0007669"/>
    <property type="project" value="TreeGrafter"/>
</dbReference>
<evidence type="ECO:0000259" key="1">
    <source>
        <dbReference type="SMART" id="SM00849"/>
    </source>
</evidence>
<organism evidence="2 3">
    <name type="scientific">Pedobacter psychroterrae</name>
    <dbReference type="NCBI Taxonomy" id="2530453"/>
    <lineage>
        <taxon>Bacteria</taxon>
        <taxon>Pseudomonadati</taxon>
        <taxon>Bacteroidota</taxon>
        <taxon>Sphingobacteriia</taxon>
        <taxon>Sphingobacteriales</taxon>
        <taxon>Sphingobacteriaceae</taxon>
        <taxon>Pedobacter</taxon>
    </lineage>
</organism>
<proteinExistence type="predicted"/>
<dbReference type="PANTHER" id="PTHR46018:SF7">
    <property type="entry name" value="RIBONUCLEASE Z"/>
    <property type="match status" value="1"/>
</dbReference>
<dbReference type="Gene3D" id="3.60.15.10">
    <property type="entry name" value="Ribonuclease Z/Hydroxyacylglutathione hydrolase-like"/>
    <property type="match status" value="1"/>
</dbReference>
<dbReference type="InterPro" id="IPR036866">
    <property type="entry name" value="RibonucZ/Hydroxyglut_hydro"/>
</dbReference>
<evidence type="ECO:0000313" key="3">
    <source>
        <dbReference type="Proteomes" id="UP000293347"/>
    </source>
</evidence>
<reference evidence="2 3" key="1">
    <citation type="submission" date="2019-02" db="EMBL/GenBank/DDBJ databases">
        <title>Pedobacter sp. RP-1-14 sp. nov., isolated from Arctic soil.</title>
        <authorList>
            <person name="Dahal R.H."/>
        </authorList>
    </citation>
    <scope>NUCLEOTIDE SEQUENCE [LARGE SCALE GENOMIC DNA]</scope>
    <source>
        <strain evidence="2 3">RP-1-14</strain>
    </source>
</reference>
<dbReference type="PANTHER" id="PTHR46018">
    <property type="entry name" value="ZINC PHOSPHODIESTERASE ELAC PROTEIN 1"/>
    <property type="match status" value="1"/>
</dbReference>
<dbReference type="Proteomes" id="UP000293347">
    <property type="component" value="Unassembled WGS sequence"/>
</dbReference>
<dbReference type="SUPFAM" id="SSF56281">
    <property type="entry name" value="Metallo-hydrolase/oxidoreductase"/>
    <property type="match status" value="1"/>
</dbReference>
<dbReference type="InterPro" id="IPR001279">
    <property type="entry name" value="Metallo-B-lactamas"/>
</dbReference>
<name>A0A4V6N640_9SPHI</name>
<keyword evidence="2" id="KW-0378">Hydrolase</keyword>
<accession>A0A4V6N640</accession>
<protein>
    <submittedName>
        <fullName evidence="2">MBL fold metallo-hydrolase</fullName>
    </submittedName>
</protein>
<keyword evidence="3" id="KW-1185">Reference proteome</keyword>
<dbReference type="CDD" id="cd07740">
    <property type="entry name" value="metallo-hydrolase-like_MBL-fold"/>
    <property type="match status" value="1"/>
</dbReference>
<dbReference type="SMART" id="SM00849">
    <property type="entry name" value="Lactamase_B"/>
    <property type="match status" value="1"/>
</dbReference>
<comment type="caution">
    <text evidence="2">The sequence shown here is derived from an EMBL/GenBank/DDBJ whole genome shotgun (WGS) entry which is preliminary data.</text>
</comment>
<feature type="domain" description="Metallo-beta-lactamase" evidence="1">
    <location>
        <begin position="18"/>
        <end position="195"/>
    </location>
</feature>
<dbReference type="RefSeq" id="WP_131594712.1">
    <property type="nucleotide sequence ID" value="NZ_SJSL01000001.1"/>
</dbReference>
<gene>
    <name evidence="2" type="ORF">EZ437_07440</name>
</gene>
<dbReference type="EMBL" id="SJSL01000001">
    <property type="protein sequence ID" value="TCD03777.1"/>
    <property type="molecule type" value="Genomic_DNA"/>
</dbReference>
<dbReference type="Pfam" id="PF23023">
    <property type="entry name" value="Anti-Pycsar_Apyc1"/>
    <property type="match status" value="1"/>
</dbReference>